<accession>A0AAW4XMT9</accession>
<evidence type="ECO:0000313" key="2">
    <source>
        <dbReference type="Proteomes" id="UP001198630"/>
    </source>
</evidence>
<sequence length="122" mass="13230">MDGNKKLHECLLPQLFSTVSVFGMNEPNMPDWAIEVDDSESTDTMAVFDFYGPTVNPVPSLGVFLSQRVSTSLGVTLYDPIEVVLMPDRGITRLSPPEARALGTVLGEIVAGAETVRYSPRG</sequence>
<proteinExistence type="predicted"/>
<protein>
    <submittedName>
        <fullName evidence="1">Uncharacterized protein</fullName>
    </submittedName>
</protein>
<dbReference type="Proteomes" id="UP001198630">
    <property type="component" value="Unassembled WGS sequence"/>
</dbReference>
<evidence type="ECO:0000313" key="1">
    <source>
        <dbReference type="EMBL" id="MCD2114084.1"/>
    </source>
</evidence>
<dbReference type="EMBL" id="JAJNCO010000016">
    <property type="protein sequence ID" value="MCD2114084.1"/>
    <property type="molecule type" value="Genomic_DNA"/>
</dbReference>
<gene>
    <name evidence="1" type="ORF">LQ384_23495</name>
</gene>
<reference evidence="1" key="1">
    <citation type="submission" date="2021-11" db="EMBL/GenBank/DDBJ databases">
        <title>Development of a sustainable strategy for remediation of hydrocarbon-contaminated territories based on the waste exchange concept.</title>
        <authorList>
            <person name="Elkin A."/>
        </authorList>
    </citation>
    <scope>NUCLEOTIDE SEQUENCE</scope>
    <source>
        <strain evidence="1">IEGM 757</strain>
    </source>
</reference>
<comment type="caution">
    <text evidence="1">The sequence shown here is derived from an EMBL/GenBank/DDBJ whole genome shotgun (WGS) entry which is preliminary data.</text>
</comment>
<dbReference type="AlphaFoldDB" id="A0AAW4XMT9"/>
<organism evidence="1 2">
    <name type="scientific">Rhodococcus rhodochrous</name>
    <dbReference type="NCBI Taxonomy" id="1829"/>
    <lineage>
        <taxon>Bacteria</taxon>
        <taxon>Bacillati</taxon>
        <taxon>Actinomycetota</taxon>
        <taxon>Actinomycetes</taxon>
        <taxon>Mycobacteriales</taxon>
        <taxon>Nocardiaceae</taxon>
        <taxon>Rhodococcus</taxon>
    </lineage>
</organism>
<name>A0AAW4XMT9_RHORH</name>
<dbReference type="RefSeq" id="WP_230792191.1">
    <property type="nucleotide sequence ID" value="NZ_JAJNCO010000016.1"/>
</dbReference>